<organism evidence="2">
    <name type="scientific">marine metagenome</name>
    <dbReference type="NCBI Taxonomy" id="408172"/>
    <lineage>
        <taxon>unclassified sequences</taxon>
        <taxon>metagenomes</taxon>
        <taxon>ecological metagenomes</taxon>
    </lineage>
</organism>
<dbReference type="InterPro" id="IPR036765">
    <property type="entry name" value="ZipA_FtsZ-bd_C_sf"/>
</dbReference>
<proteinExistence type="predicted"/>
<dbReference type="InterPro" id="IPR007449">
    <property type="entry name" value="ZipA_FtsZ-bd_C"/>
</dbReference>
<evidence type="ECO:0000259" key="1">
    <source>
        <dbReference type="Pfam" id="PF04354"/>
    </source>
</evidence>
<dbReference type="EMBL" id="UINC01039094">
    <property type="protein sequence ID" value="SVB37066.1"/>
    <property type="molecule type" value="Genomic_DNA"/>
</dbReference>
<dbReference type="Pfam" id="PF04354">
    <property type="entry name" value="ZipA_C"/>
    <property type="match status" value="1"/>
</dbReference>
<evidence type="ECO:0000313" key="2">
    <source>
        <dbReference type="EMBL" id="SVB37066.1"/>
    </source>
</evidence>
<sequence length="111" mass="12996">KSNIPFDEVMKLFKNNNLSFNNMNIFEKKEGNKTLFNVANLIEPGTFEENKGIPGFTFFFQQSDSNTDLNILNEMIEIMHELCKYYDAWILDDNGKNIDRSNLDKLLTFNE</sequence>
<dbReference type="GO" id="GO:0090529">
    <property type="term" value="P:cell septum assembly"/>
    <property type="evidence" value="ECO:0007669"/>
    <property type="project" value="InterPro"/>
</dbReference>
<feature type="non-terminal residue" evidence="2">
    <location>
        <position position="1"/>
    </location>
</feature>
<reference evidence="2" key="1">
    <citation type="submission" date="2018-05" db="EMBL/GenBank/DDBJ databases">
        <authorList>
            <person name="Lanie J.A."/>
            <person name="Ng W.-L."/>
            <person name="Kazmierczak K.M."/>
            <person name="Andrzejewski T.M."/>
            <person name="Davidsen T.M."/>
            <person name="Wayne K.J."/>
            <person name="Tettelin H."/>
            <person name="Glass J.I."/>
            <person name="Rusch D."/>
            <person name="Podicherti R."/>
            <person name="Tsui H.-C.T."/>
            <person name="Winkler M.E."/>
        </authorList>
    </citation>
    <scope>NUCLEOTIDE SEQUENCE</scope>
</reference>
<protein>
    <recommendedName>
        <fullName evidence="1">ZipA C-terminal FtsZ-binding domain-containing protein</fullName>
    </recommendedName>
</protein>
<name>A0A382DEY2_9ZZZZ</name>
<gene>
    <name evidence="2" type="ORF">METZ01_LOCUS189920</name>
</gene>
<dbReference type="AlphaFoldDB" id="A0A382DEY2"/>
<dbReference type="Gene3D" id="3.30.1400.10">
    <property type="entry name" value="ZipA, C-terminal FtsZ-binding domain"/>
    <property type="match status" value="1"/>
</dbReference>
<dbReference type="SUPFAM" id="SSF64383">
    <property type="entry name" value="Cell-division protein ZipA, C-terminal domain"/>
    <property type="match status" value="1"/>
</dbReference>
<feature type="domain" description="ZipA C-terminal FtsZ-binding" evidence="1">
    <location>
        <begin position="7"/>
        <end position="106"/>
    </location>
</feature>
<accession>A0A382DEY2</accession>